<gene>
    <name evidence="2" type="ORF">SAMN04489726_1050</name>
</gene>
<dbReference type="InterPro" id="IPR011024">
    <property type="entry name" value="G_crystallin-like"/>
</dbReference>
<dbReference type="RefSeq" id="WP_030432196.1">
    <property type="nucleotide sequence ID" value="NZ_JOEF01000024.1"/>
</dbReference>
<feature type="chain" id="PRO_5009245517" evidence="1">
    <location>
        <begin position="25"/>
        <end position="122"/>
    </location>
</feature>
<name>A0A1G9SBM7_ALLAB</name>
<protein>
    <submittedName>
        <fullName evidence="2">Peptidase inhibitor family I36</fullName>
    </submittedName>
</protein>
<sequence>MSRTALALALATAAAVVLTPTANADLRCPDDHVCMWEHENYSGTRYIFVNPPSGTTYYEIDWWHGDNEISSLLNFTNCTITLFDKDLDASGLSWDIPSKTWVPHLGRFGANDRAESFAARCP</sequence>
<dbReference type="STRING" id="211114.SAMN04489726_1050"/>
<dbReference type="SUPFAM" id="SSF49695">
    <property type="entry name" value="gamma-Crystallin-like"/>
    <property type="match status" value="1"/>
</dbReference>
<dbReference type="Gene3D" id="2.60.20.10">
    <property type="entry name" value="Crystallins"/>
    <property type="match status" value="1"/>
</dbReference>
<reference evidence="2 3" key="1">
    <citation type="submission" date="2016-10" db="EMBL/GenBank/DDBJ databases">
        <authorList>
            <person name="de Groot N.N."/>
        </authorList>
    </citation>
    <scope>NUCLEOTIDE SEQUENCE [LARGE SCALE GENOMIC DNA]</scope>
    <source>
        <strain evidence="2 3">DSM 44149</strain>
    </source>
</reference>
<feature type="signal peptide" evidence="1">
    <location>
        <begin position="1"/>
        <end position="24"/>
    </location>
</feature>
<organism evidence="2 3">
    <name type="scientific">Allokutzneria albata</name>
    <name type="common">Kibdelosporangium albatum</name>
    <dbReference type="NCBI Taxonomy" id="211114"/>
    <lineage>
        <taxon>Bacteria</taxon>
        <taxon>Bacillati</taxon>
        <taxon>Actinomycetota</taxon>
        <taxon>Actinomycetes</taxon>
        <taxon>Pseudonocardiales</taxon>
        <taxon>Pseudonocardiaceae</taxon>
        <taxon>Allokutzneria</taxon>
    </lineage>
</organism>
<keyword evidence="1" id="KW-0732">Signal</keyword>
<keyword evidence="3" id="KW-1185">Reference proteome</keyword>
<dbReference type="Proteomes" id="UP000183376">
    <property type="component" value="Chromosome I"/>
</dbReference>
<proteinExistence type="predicted"/>
<dbReference type="EMBL" id="LT629701">
    <property type="protein sequence ID" value="SDM32896.1"/>
    <property type="molecule type" value="Genomic_DNA"/>
</dbReference>
<evidence type="ECO:0000256" key="1">
    <source>
        <dbReference type="SAM" id="SignalP"/>
    </source>
</evidence>
<evidence type="ECO:0000313" key="2">
    <source>
        <dbReference type="EMBL" id="SDM32896.1"/>
    </source>
</evidence>
<accession>A0A1G9SBM7</accession>
<evidence type="ECO:0000313" key="3">
    <source>
        <dbReference type="Proteomes" id="UP000183376"/>
    </source>
</evidence>
<dbReference type="Pfam" id="PF03995">
    <property type="entry name" value="Inhibitor_I36"/>
    <property type="match status" value="1"/>
</dbReference>
<dbReference type="AlphaFoldDB" id="A0A1G9SBM7"/>